<feature type="domain" description="B12-binding" evidence="6">
    <location>
        <begin position="1"/>
        <end position="158"/>
    </location>
</feature>
<evidence type="ECO:0000256" key="3">
    <source>
        <dbReference type="ARBA" id="ARBA00022723"/>
    </source>
</evidence>
<keyword evidence="5" id="KW-0411">Iron-sulfur</keyword>
<keyword evidence="3" id="KW-0479">Metal-binding</keyword>
<dbReference type="PANTHER" id="PTHR43409:SF16">
    <property type="entry name" value="SLR0320 PROTEIN"/>
    <property type="match status" value="1"/>
</dbReference>
<dbReference type="PROSITE" id="PS51332">
    <property type="entry name" value="B12_BINDING"/>
    <property type="match status" value="1"/>
</dbReference>
<organism evidence="7">
    <name type="scientific">marine metagenome</name>
    <dbReference type="NCBI Taxonomy" id="408172"/>
    <lineage>
        <taxon>unclassified sequences</taxon>
        <taxon>metagenomes</taxon>
        <taxon>ecological metagenomes</taxon>
    </lineage>
</organism>
<comment type="cofactor">
    <cofactor evidence="1">
        <name>[4Fe-4S] cluster</name>
        <dbReference type="ChEBI" id="CHEBI:49883"/>
    </cofactor>
</comment>
<sequence>MKILLIETSRTYHEKSKGVRLSLPLGLLYMGAVLEEEGFEVSLVNSLICPKTRVKEIPGFLHHGVDDDYFKEMIAIESPDIIGISCPFTAQFDNFVHAAKLVKEVSPNVLVVGGGPHFSVCGDDFLLKNPYVDCYISGEGEEPMLALVKAVDEELPLDGIVGVTHKSKDKKGKTIIKKIPHV</sequence>
<accession>A0A383ALB2</accession>
<proteinExistence type="predicted"/>
<dbReference type="InterPro" id="IPR051198">
    <property type="entry name" value="BchE-like"/>
</dbReference>
<gene>
    <name evidence="7" type="ORF">METZ01_LOCUS461183</name>
</gene>
<reference evidence="7" key="1">
    <citation type="submission" date="2018-05" db="EMBL/GenBank/DDBJ databases">
        <authorList>
            <person name="Lanie J.A."/>
            <person name="Ng W.-L."/>
            <person name="Kazmierczak K.M."/>
            <person name="Andrzejewski T.M."/>
            <person name="Davidsen T.M."/>
            <person name="Wayne K.J."/>
            <person name="Tettelin H."/>
            <person name="Glass J.I."/>
            <person name="Rusch D."/>
            <person name="Podicherti R."/>
            <person name="Tsui H.-C.T."/>
            <person name="Winkler M.E."/>
        </authorList>
    </citation>
    <scope>NUCLEOTIDE SEQUENCE</scope>
</reference>
<dbReference type="GO" id="GO:0051536">
    <property type="term" value="F:iron-sulfur cluster binding"/>
    <property type="evidence" value="ECO:0007669"/>
    <property type="project" value="UniProtKB-KW"/>
</dbReference>
<dbReference type="Pfam" id="PF02310">
    <property type="entry name" value="B12-binding"/>
    <property type="match status" value="1"/>
</dbReference>
<evidence type="ECO:0000256" key="4">
    <source>
        <dbReference type="ARBA" id="ARBA00023004"/>
    </source>
</evidence>
<dbReference type="GO" id="GO:0031419">
    <property type="term" value="F:cobalamin binding"/>
    <property type="evidence" value="ECO:0007669"/>
    <property type="project" value="InterPro"/>
</dbReference>
<dbReference type="Gene3D" id="3.40.50.280">
    <property type="entry name" value="Cobalamin-binding domain"/>
    <property type="match status" value="1"/>
</dbReference>
<evidence type="ECO:0000256" key="2">
    <source>
        <dbReference type="ARBA" id="ARBA00022691"/>
    </source>
</evidence>
<dbReference type="InterPro" id="IPR036724">
    <property type="entry name" value="Cobalamin-bd_sf"/>
</dbReference>
<dbReference type="CDD" id="cd02068">
    <property type="entry name" value="radical_SAM_B12_BD"/>
    <property type="match status" value="1"/>
</dbReference>
<feature type="non-terminal residue" evidence="7">
    <location>
        <position position="182"/>
    </location>
</feature>
<keyword evidence="4" id="KW-0408">Iron</keyword>
<dbReference type="GO" id="GO:0046872">
    <property type="term" value="F:metal ion binding"/>
    <property type="evidence" value="ECO:0007669"/>
    <property type="project" value="UniProtKB-KW"/>
</dbReference>
<keyword evidence="2" id="KW-0949">S-adenosyl-L-methionine</keyword>
<dbReference type="EMBL" id="UINC01192949">
    <property type="protein sequence ID" value="SVE08329.1"/>
    <property type="molecule type" value="Genomic_DNA"/>
</dbReference>
<dbReference type="PANTHER" id="PTHR43409">
    <property type="entry name" value="ANAEROBIC MAGNESIUM-PROTOPORPHYRIN IX MONOMETHYL ESTER CYCLASE-RELATED"/>
    <property type="match status" value="1"/>
</dbReference>
<evidence type="ECO:0000313" key="7">
    <source>
        <dbReference type="EMBL" id="SVE08329.1"/>
    </source>
</evidence>
<protein>
    <recommendedName>
        <fullName evidence="6">B12-binding domain-containing protein</fullName>
    </recommendedName>
</protein>
<dbReference type="InterPro" id="IPR006158">
    <property type="entry name" value="Cobalamin-bd"/>
</dbReference>
<name>A0A383ALB2_9ZZZZ</name>
<dbReference type="SUPFAM" id="SSF52242">
    <property type="entry name" value="Cobalamin (vitamin B12)-binding domain"/>
    <property type="match status" value="1"/>
</dbReference>
<evidence type="ECO:0000259" key="6">
    <source>
        <dbReference type="PROSITE" id="PS51332"/>
    </source>
</evidence>
<dbReference type="GO" id="GO:0005829">
    <property type="term" value="C:cytosol"/>
    <property type="evidence" value="ECO:0007669"/>
    <property type="project" value="TreeGrafter"/>
</dbReference>
<evidence type="ECO:0000256" key="5">
    <source>
        <dbReference type="ARBA" id="ARBA00023014"/>
    </source>
</evidence>
<evidence type="ECO:0000256" key="1">
    <source>
        <dbReference type="ARBA" id="ARBA00001966"/>
    </source>
</evidence>
<dbReference type="AlphaFoldDB" id="A0A383ALB2"/>